<dbReference type="STRING" id="46914.JP75_22215"/>
<organism evidence="1 2">
    <name type="scientific">Devosia riboflavina</name>
    <dbReference type="NCBI Taxonomy" id="46914"/>
    <lineage>
        <taxon>Bacteria</taxon>
        <taxon>Pseudomonadati</taxon>
        <taxon>Pseudomonadota</taxon>
        <taxon>Alphaproteobacteria</taxon>
        <taxon>Hyphomicrobiales</taxon>
        <taxon>Devosiaceae</taxon>
        <taxon>Devosia</taxon>
    </lineage>
</organism>
<gene>
    <name evidence="1" type="ORF">JP75_22215</name>
</gene>
<dbReference type="EMBL" id="JQGC01000028">
    <property type="protein sequence ID" value="KFL29289.1"/>
    <property type="molecule type" value="Genomic_DNA"/>
</dbReference>
<protein>
    <submittedName>
        <fullName evidence="1">Uncharacterized protein</fullName>
    </submittedName>
</protein>
<accession>A0A087LXD6</accession>
<sequence>MSNALGTSTSVMINRIATREGASANTLLAQVAKMRGEMALTQSKAKPEALPDIVRNPINGAEVDLIV</sequence>
<proteinExistence type="predicted"/>
<dbReference type="Proteomes" id="UP000028981">
    <property type="component" value="Unassembled WGS sequence"/>
</dbReference>
<evidence type="ECO:0000313" key="1">
    <source>
        <dbReference type="EMBL" id="KFL29289.1"/>
    </source>
</evidence>
<reference evidence="1 2" key="1">
    <citation type="submission" date="2014-08" db="EMBL/GenBank/DDBJ databases">
        <authorList>
            <person name="Hassan Y.I."/>
            <person name="Lepp D."/>
            <person name="Zhou T."/>
        </authorList>
    </citation>
    <scope>NUCLEOTIDE SEQUENCE [LARGE SCALE GENOMIC DNA]</scope>
    <source>
        <strain evidence="1 2">IFO13584</strain>
    </source>
</reference>
<dbReference type="OrthoDB" id="7950757at2"/>
<evidence type="ECO:0000313" key="2">
    <source>
        <dbReference type="Proteomes" id="UP000028981"/>
    </source>
</evidence>
<name>A0A087LXD6_9HYPH</name>
<keyword evidence="2" id="KW-1185">Reference proteome</keyword>
<comment type="caution">
    <text evidence="1">The sequence shown here is derived from an EMBL/GenBank/DDBJ whole genome shotgun (WGS) entry which is preliminary data.</text>
</comment>
<dbReference type="AlphaFoldDB" id="A0A087LXD6"/>
<dbReference type="RefSeq" id="WP_035086802.1">
    <property type="nucleotide sequence ID" value="NZ_JQGC01000028.1"/>
</dbReference>